<organism evidence="2 4">
    <name type="scientific">Prunus armeniaca</name>
    <name type="common">Apricot</name>
    <name type="synonym">Armeniaca vulgaris</name>
    <dbReference type="NCBI Taxonomy" id="36596"/>
    <lineage>
        <taxon>Eukaryota</taxon>
        <taxon>Viridiplantae</taxon>
        <taxon>Streptophyta</taxon>
        <taxon>Embryophyta</taxon>
        <taxon>Tracheophyta</taxon>
        <taxon>Spermatophyta</taxon>
        <taxon>Magnoliopsida</taxon>
        <taxon>eudicotyledons</taxon>
        <taxon>Gunneridae</taxon>
        <taxon>Pentapetalae</taxon>
        <taxon>rosids</taxon>
        <taxon>fabids</taxon>
        <taxon>Rosales</taxon>
        <taxon>Rosaceae</taxon>
        <taxon>Amygdaloideae</taxon>
        <taxon>Amygdaleae</taxon>
        <taxon>Prunus</taxon>
    </lineage>
</organism>
<dbReference type="Proteomes" id="UP000507245">
    <property type="component" value="Unassembled WGS sequence"/>
</dbReference>
<evidence type="ECO:0000313" key="2">
    <source>
        <dbReference type="EMBL" id="CAB4279497.1"/>
    </source>
</evidence>
<keyword evidence="5" id="KW-1185">Reference proteome</keyword>
<gene>
    <name evidence="2" type="ORF">CURHAP_LOCUS31776</name>
    <name evidence="3" type="ORF">ORAREDHAP_LOCUS31394</name>
</gene>
<evidence type="ECO:0000313" key="3">
    <source>
        <dbReference type="EMBL" id="CAB4309958.1"/>
    </source>
</evidence>
<feature type="transmembrane region" description="Helical" evidence="1">
    <location>
        <begin position="167"/>
        <end position="188"/>
    </location>
</feature>
<reference evidence="2 4" key="2">
    <citation type="submission" date="2020-05" db="EMBL/GenBank/DDBJ databases">
        <authorList>
            <person name="Campoy J."/>
            <person name="Schneeberger K."/>
            <person name="Spophaly S."/>
        </authorList>
    </citation>
    <scope>NUCLEOTIDE SEQUENCE [LARGE SCALE GENOMIC DNA]</scope>
    <source>
        <strain evidence="2">PruArmRojPasFocal</strain>
    </source>
</reference>
<dbReference type="EMBL" id="CAEKKB010000005">
    <property type="protein sequence ID" value="CAB4309958.1"/>
    <property type="molecule type" value="Genomic_DNA"/>
</dbReference>
<sequence length="190" mass="21518">MPSSSRRPCFIGASLVHYCPLLTQFVSPANSTRYFNIVCHYPLLIGEDFDLSSFGSIFVDFLTRHRLLWLVQVPDSIPRLHLVNILYVSQPEVLPTKPSLGMMSQWTCTLICNFLNLTSQHGKVSWKVAYLLFQLVIDHSFSVEFYIRDSITTTGATNASVSVEFSSLLLLMLVFLCFIRMTLALSILSK</sequence>
<evidence type="ECO:0000313" key="5">
    <source>
        <dbReference type="Proteomes" id="UP000507245"/>
    </source>
</evidence>
<reference evidence="5" key="1">
    <citation type="journal article" date="2020" name="Genome Biol.">
        <title>Gamete binning: chromosome-level and haplotype-resolved genome assembly enabled by high-throughput single-cell sequencing of gamete genomes.</title>
        <authorList>
            <person name="Campoy J.A."/>
            <person name="Sun H."/>
            <person name="Goel M."/>
            <person name="Jiao W.-B."/>
            <person name="Folz-Donahue K."/>
            <person name="Wang N."/>
            <person name="Rubio M."/>
            <person name="Liu C."/>
            <person name="Kukat C."/>
            <person name="Ruiz D."/>
            <person name="Huettel B."/>
            <person name="Schneeberger K."/>
        </authorList>
    </citation>
    <scope>NUCLEOTIDE SEQUENCE [LARGE SCALE GENOMIC DNA]</scope>
    <source>
        <strain evidence="5">cv. Rojo Pasion</strain>
    </source>
</reference>
<name>A0A6J5UV33_PRUAR</name>
<proteinExistence type="predicted"/>
<protein>
    <submittedName>
        <fullName evidence="2">Uncharacterized protein</fullName>
    </submittedName>
</protein>
<keyword evidence="1" id="KW-0812">Transmembrane</keyword>
<evidence type="ECO:0000256" key="1">
    <source>
        <dbReference type="SAM" id="Phobius"/>
    </source>
</evidence>
<dbReference type="AlphaFoldDB" id="A0A6J5UV33"/>
<keyword evidence="1" id="KW-1133">Transmembrane helix</keyword>
<evidence type="ECO:0000313" key="4">
    <source>
        <dbReference type="Proteomes" id="UP000507222"/>
    </source>
</evidence>
<accession>A0A6J5UV33</accession>
<keyword evidence="1" id="KW-0472">Membrane</keyword>
<dbReference type="EMBL" id="CAEKDK010000005">
    <property type="protein sequence ID" value="CAB4279497.1"/>
    <property type="molecule type" value="Genomic_DNA"/>
</dbReference>
<dbReference type="Proteomes" id="UP000507222">
    <property type="component" value="Unassembled WGS sequence"/>
</dbReference>